<feature type="signal peptide" evidence="11">
    <location>
        <begin position="1"/>
        <end position="28"/>
    </location>
</feature>
<comment type="similarity">
    <text evidence="1 9">Belongs to the peptidase S11 family.</text>
</comment>
<sequence length="433" mass="47813">MKKFKSFKTIILTILILALTSVSSLANAQDNTGQIQGIVAESAIVMDMDTGEIIASKNADKQMPVASTIKLLTSLIYAENTSKSEQISFTEDALKTTQTALNNFKKVNPGDKISSDDLMKAVMIFSANDAAYLMADSVAGNTKDFVKMMNDRAKSMGLKDTHVVNPCGLESNALNPENKEINLSSAYDIAIIAREAFKNEWIRDTISEKNKKVTVNLAGSPVIIETRNKMLGQHGNIGGKTGNEAKAGRCFVGFFERDGRKLVTVALNSVYGANDVDVFNDTKIIADDGYNAKKQVFKKAGEKIDTVKLEYKLFGLFGPKKTVDAPIVVSKDIMYYKNPINDKNAKIEYNTKDKNAWKLADKEVELTFSLPNYKAKVPGKVDISLFDLIKANIVPYGIFVAVVGVVLAVSIILYRKISTNRMRKRKGYIFYKK</sequence>
<evidence type="ECO:0000256" key="1">
    <source>
        <dbReference type="ARBA" id="ARBA00007164"/>
    </source>
</evidence>
<gene>
    <name evidence="13" type="ORF">FRIFI_1002</name>
</gene>
<dbReference type="KEGG" id="rhom:FRIFI_1002"/>
<name>A0A2P2BQG8_9FIRM</name>
<keyword evidence="13" id="KW-0121">Carboxypeptidase</keyword>
<keyword evidence="4" id="KW-0133">Cell shape</keyword>
<keyword evidence="3" id="KW-0378">Hydrolase</keyword>
<dbReference type="Pfam" id="PF00768">
    <property type="entry name" value="Peptidase_S11"/>
    <property type="match status" value="1"/>
</dbReference>
<dbReference type="InterPro" id="IPR001967">
    <property type="entry name" value="Peptidase_S11_N"/>
</dbReference>
<evidence type="ECO:0000313" key="13">
    <source>
        <dbReference type="EMBL" id="CEI72542.1"/>
    </source>
</evidence>
<evidence type="ECO:0000256" key="9">
    <source>
        <dbReference type="RuleBase" id="RU004016"/>
    </source>
</evidence>
<dbReference type="GO" id="GO:0009252">
    <property type="term" value="P:peptidoglycan biosynthetic process"/>
    <property type="evidence" value="ECO:0007669"/>
    <property type="project" value="UniProtKB-KW"/>
</dbReference>
<dbReference type="RefSeq" id="WP_242977274.1">
    <property type="nucleotide sequence ID" value="NZ_LN650648.1"/>
</dbReference>
<organism evidence="13 14">
    <name type="scientific">Romboutsia hominis</name>
    <dbReference type="NCBI Taxonomy" id="1507512"/>
    <lineage>
        <taxon>Bacteria</taxon>
        <taxon>Bacillati</taxon>
        <taxon>Bacillota</taxon>
        <taxon>Clostridia</taxon>
        <taxon>Peptostreptococcales</taxon>
        <taxon>Peptostreptococcaceae</taxon>
        <taxon>Romboutsia</taxon>
    </lineage>
</organism>
<dbReference type="InterPro" id="IPR018044">
    <property type="entry name" value="Peptidase_S11"/>
</dbReference>
<dbReference type="PRINTS" id="PR00725">
    <property type="entry name" value="DADACBPTASE1"/>
</dbReference>
<evidence type="ECO:0000256" key="7">
    <source>
        <dbReference type="PIRSR" id="PIRSR618044-1"/>
    </source>
</evidence>
<protein>
    <submittedName>
        <fullName evidence="13">Serine-type D-Ala-D-Ala carboxypeptidase</fullName>
    </submittedName>
</protein>
<feature type="transmembrane region" description="Helical" evidence="10">
    <location>
        <begin position="393"/>
        <end position="414"/>
    </location>
</feature>
<dbReference type="GO" id="GO:0008360">
    <property type="term" value="P:regulation of cell shape"/>
    <property type="evidence" value="ECO:0007669"/>
    <property type="project" value="UniProtKB-KW"/>
</dbReference>
<accession>A0A2P2BQG8</accession>
<dbReference type="GO" id="GO:0006508">
    <property type="term" value="P:proteolysis"/>
    <property type="evidence" value="ECO:0007669"/>
    <property type="project" value="InterPro"/>
</dbReference>
<keyword evidence="10" id="KW-1133">Transmembrane helix</keyword>
<dbReference type="GO" id="GO:0009002">
    <property type="term" value="F:serine-type D-Ala-D-Ala carboxypeptidase activity"/>
    <property type="evidence" value="ECO:0007669"/>
    <property type="project" value="InterPro"/>
</dbReference>
<evidence type="ECO:0000256" key="8">
    <source>
        <dbReference type="PIRSR" id="PIRSR618044-2"/>
    </source>
</evidence>
<feature type="binding site" evidence="8">
    <location>
        <position position="240"/>
    </location>
    <ligand>
        <name>substrate</name>
    </ligand>
</feature>
<reference evidence="13 14" key="1">
    <citation type="submission" date="2014-09" db="EMBL/GenBank/DDBJ databases">
        <authorList>
            <person name="Hornung B.V."/>
        </authorList>
    </citation>
    <scope>NUCLEOTIDE SEQUENCE [LARGE SCALE GENOMIC DNA]</scope>
    <source>
        <strain evidence="13 14">FRIFI</strain>
    </source>
</reference>
<keyword evidence="13" id="KW-0645">Protease</keyword>
<evidence type="ECO:0000256" key="4">
    <source>
        <dbReference type="ARBA" id="ARBA00022960"/>
    </source>
</evidence>
<evidence type="ECO:0000256" key="5">
    <source>
        <dbReference type="ARBA" id="ARBA00022984"/>
    </source>
</evidence>
<keyword evidence="5" id="KW-0573">Peptidoglycan synthesis</keyword>
<dbReference type="AlphaFoldDB" id="A0A2P2BQG8"/>
<evidence type="ECO:0000313" key="14">
    <source>
        <dbReference type="Proteomes" id="UP000245695"/>
    </source>
</evidence>
<dbReference type="Gene3D" id="3.40.710.10">
    <property type="entry name" value="DD-peptidase/beta-lactamase superfamily"/>
    <property type="match status" value="1"/>
</dbReference>
<keyword evidence="2 11" id="KW-0732">Signal</keyword>
<keyword evidence="10" id="KW-0812">Transmembrane</keyword>
<feature type="active site" description="Proton acceptor" evidence="7">
    <location>
        <position position="67"/>
    </location>
</feature>
<evidence type="ECO:0000256" key="6">
    <source>
        <dbReference type="ARBA" id="ARBA00023316"/>
    </source>
</evidence>
<keyword evidence="14" id="KW-1185">Reference proteome</keyword>
<evidence type="ECO:0000256" key="10">
    <source>
        <dbReference type="SAM" id="Phobius"/>
    </source>
</evidence>
<evidence type="ECO:0000256" key="2">
    <source>
        <dbReference type="ARBA" id="ARBA00022729"/>
    </source>
</evidence>
<dbReference type="SUPFAM" id="SSF56601">
    <property type="entry name" value="beta-lactamase/transpeptidase-like"/>
    <property type="match status" value="1"/>
</dbReference>
<dbReference type="EMBL" id="LN650648">
    <property type="protein sequence ID" value="CEI72542.1"/>
    <property type="molecule type" value="Genomic_DNA"/>
</dbReference>
<dbReference type="PANTHER" id="PTHR21581">
    <property type="entry name" value="D-ALANYL-D-ALANINE CARBOXYPEPTIDASE"/>
    <property type="match status" value="1"/>
</dbReference>
<keyword evidence="10" id="KW-0472">Membrane</keyword>
<feature type="chain" id="PRO_5015120433" evidence="11">
    <location>
        <begin position="29"/>
        <end position="433"/>
    </location>
</feature>
<dbReference type="PANTHER" id="PTHR21581:SF26">
    <property type="entry name" value="D-ALANYL-D-ALANINE ENDOPEPTIDASE"/>
    <property type="match status" value="1"/>
</dbReference>
<evidence type="ECO:0000256" key="11">
    <source>
        <dbReference type="SAM" id="SignalP"/>
    </source>
</evidence>
<keyword evidence="6" id="KW-0961">Cell wall biogenesis/degradation</keyword>
<evidence type="ECO:0000259" key="12">
    <source>
        <dbReference type="Pfam" id="PF00768"/>
    </source>
</evidence>
<feature type="active site" evidence="7">
    <location>
        <position position="126"/>
    </location>
</feature>
<feature type="domain" description="Peptidase S11 D-alanyl-D-alanine carboxypeptidase A N-terminal" evidence="12">
    <location>
        <begin position="36"/>
        <end position="269"/>
    </location>
</feature>
<feature type="active site" description="Proton acceptor" evidence="7">
    <location>
        <position position="70"/>
    </location>
</feature>
<proteinExistence type="inferred from homology"/>
<dbReference type="Proteomes" id="UP000245695">
    <property type="component" value="Chromosome 1"/>
</dbReference>
<dbReference type="GO" id="GO:0071555">
    <property type="term" value="P:cell wall organization"/>
    <property type="evidence" value="ECO:0007669"/>
    <property type="project" value="UniProtKB-KW"/>
</dbReference>
<evidence type="ECO:0000256" key="3">
    <source>
        <dbReference type="ARBA" id="ARBA00022801"/>
    </source>
</evidence>
<dbReference type="InterPro" id="IPR012338">
    <property type="entry name" value="Beta-lactam/transpept-like"/>
</dbReference>